<gene>
    <name evidence="7" type="ORF">BSTOLATCC_MIC55569</name>
</gene>
<protein>
    <recommendedName>
        <fullName evidence="9">Major facilitator superfamily (MFS) profile domain-containing protein</fullName>
    </recommendedName>
</protein>
<dbReference type="GO" id="GO:0016020">
    <property type="term" value="C:membrane"/>
    <property type="evidence" value="ECO:0007669"/>
    <property type="project" value="UniProtKB-SubCell"/>
</dbReference>
<evidence type="ECO:0000256" key="1">
    <source>
        <dbReference type="ARBA" id="ARBA00004141"/>
    </source>
</evidence>
<sequence length="262" mass="29364">MAFISFWLVYPNLQETLQKSSLFADTTNRNKTSKQIITDPVVCKILSAYTIWANNSTAMNELMVLYLWTDRKNGGFELDPNEIGLFLGSSTILIVLFQKSLASFIIKKLGLATTTKVTTFLAIPILLLGPFASFLNQTQLAKWLVLRLIQMSWITVNIISFTAISCMSNNSVVPGERGRMNGLFMTSASLAKAFAPLLIGFTFANTVKSGMIFPLNYSFSFYLLALIEVLMWAICSRLPVSLNHPKEKQGFQYIEFKTFSKA</sequence>
<comment type="caution">
    <text evidence="7">The sequence shown here is derived from an EMBL/GenBank/DDBJ whole genome shotgun (WGS) entry which is preliminary data.</text>
</comment>
<keyword evidence="2" id="KW-0813">Transport</keyword>
<feature type="transmembrane region" description="Helical" evidence="6">
    <location>
        <begin position="219"/>
        <end position="240"/>
    </location>
</feature>
<evidence type="ECO:0000256" key="5">
    <source>
        <dbReference type="ARBA" id="ARBA00023136"/>
    </source>
</evidence>
<organism evidence="7 8">
    <name type="scientific">Blepharisma stoltei</name>
    <dbReference type="NCBI Taxonomy" id="1481888"/>
    <lineage>
        <taxon>Eukaryota</taxon>
        <taxon>Sar</taxon>
        <taxon>Alveolata</taxon>
        <taxon>Ciliophora</taxon>
        <taxon>Postciliodesmatophora</taxon>
        <taxon>Heterotrichea</taxon>
        <taxon>Heterotrichida</taxon>
        <taxon>Blepharismidae</taxon>
        <taxon>Blepharisma</taxon>
    </lineage>
</organism>
<evidence type="ECO:0000256" key="2">
    <source>
        <dbReference type="ARBA" id="ARBA00022448"/>
    </source>
</evidence>
<keyword evidence="3 6" id="KW-0812">Transmembrane</keyword>
<keyword evidence="5 6" id="KW-0472">Membrane</keyword>
<evidence type="ECO:0008006" key="9">
    <source>
        <dbReference type="Google" id="ProtNLM"/>
    </source>
</evidence>
<dbReference type="PANTHER" id="PTHR23504:SF15">
    <property type="entry name" value="MAJOR FACILITATOR SUPERFAMILY (MFS) PROFILE DOMAIN-CONTAINING PROTEIN"/>
    <property type="match status" value="1"/>
</dbReference>
<proteinExistence type="predicted"/>
<keyword evidence="8" id="KW-1185">Reference proteome</keyword>
<dbReference type="SUPFAM" id="SSF103473">
    <property type="entry name" value="MFS general substrate transporter"/>
    <property type="match status" value="1"/>
</dbReference>
<reference evidence="7" key="1">
    <citation type="submission" date="2021-09" db="EMBL/GenBank/DDBJ databases">
        <authorList>
            <consortium name="AG Swart"/>
            <person name="Singh M."/>
            <person name="Singh A."/>
            <person name="Seah K."/>
            <person name="Emmerich C."/>
        </authorList>
    </citation>
    <scope>NUCLEOTIDE SEQUENCE</scope>
    <source>
        <strain evidence="7">ATCC30299</strain>
    </source>
</reference>
<dbReference type="Proteomes" id="UP001162131">
    <property type="component" value="Unassembled WGS sequence"/>
</dbReference>
<evidence type="ECO:0000256" key="6">
    <source>
        <dbReference type="SAM" id="Phobius"/>
    </source>
</evidence>
<dbReference type="AlphaFoldDB" id="A0AAU9K278"/>
<evidence type="ECO:0000313" key="7">
    <source>
        <dbReference type="EMBL" id="CAG9332115.1"/>
    </source>
</evidence>
<feature type="transmembrane region" description="Helical" evidence="6">
    <location>
        <begin position="117"/>
        <end position="136"/>
    </location>
</feature>
<dbReference type="InterPro" id="IPR036259">
    <property type="entry name" value="MFS_trans_sf"/>
</dbReference>
<dbReference type="Gene3D" id="1.20.1250.20">
    <property type="entry name" value="MFS general substrate transporter like domains"/>
    <property type="match status" value="1"/>
</dbReference>
<name>A0AAU9K278_9CILI</name>
<feature type="transmembrane region" description="Helical" evidence="6">
    <location>
        <begin position="83"/>
        <end position="105"/>
    </location>
</feature>
<comment type="subcellular location">
    <subcellularLocation>
        <location evidence="1">Membrane</location>
        <topology evidence="1">Multi-pass membrane protein</topology>
    </subcellularLocation>
</comment>
<dbReference type="PANTHER" id="PTHR23504">
    <property type="entry name" value="MAJOR FACILITATOR SUPERFAMILY DOMAIN-CONTAINING PROTEIN 10"/>
    <property type="match status" value="1"/>
</dbReference>
<accession>A0AAU9K278</accession>
<evidence type="ECO:0000313" key="8">
    <source>
        <dbReference type="Proteomes" id="UP001162131"/>
    </source>
</evidence>
<feature type="transmembrane region" description="Helical" evidence="6">
    <location>
        <begin position="180"/>
        <end position="199"/>
    </location>
</feature>
<feature type="transmembrane region" description="Helical" evidence="6">
    <location>
        <begin position="148"/>
        <end position="168"/>
    </location>
</feature>
<evidence type="ECO:0000256" key="4">
    <source>
        <dbReference type="ARBA" id="ARBA00022989"/>
    </source>
</evidence>
<keyword evidence="4 6" id="KW-1133">Transmembrane helix</keyword>
<dbReference type="EMBL" id="CAJZBQ010000054">
    <property type="protein sequence ID" value="CAG9332115.1"/>
    <property type="molecule type" value="Genomic_DNA"/>
</dbReference>
<evidence type="ECO:0000256" key="3">
    <source>
        <dbReference type="ARBA" id="ARBA00022692"/>
    </source>
</evidence>